<feature type="region of interest" description="Disordered" evidence="4">
    <location>
        <begin position="1"/>
        <end position="31"/>
    </location>
</feature>
<dbReference type="AlphaFoldDB" id="A0A8H4QSU5"/>
<dbReference type="EMBL" id="JAACJL010000031">
    <property type="protein sequence ID" value="KAF4616714.1"/>
    <property type="molecule type" value="Genomic_DNA"/>
</dbReference>
<organism evidence="6 7">
    <name type="scientific">Agrocybe pediades</name>
    <dbReference type="NCBI Taxonomy" id="84607"/>
    <lineage>
        <taxon>Eukaryota</taxon>
        <taxon>Fungi</taxon>
        <taxon>Dikarya</taxon>
        <taxon>Basidiomycota</taxon>
        <taxon>Agaricomycotina</taxon>
        <taxon>Agaricomycetes</taxon>
        <taxon>Agaricomycetidae</taxon>
        <taxon>Agaricales</taxon>
        <taxon>Agaricineae</taxon>
        <taxon>Strophariaceae</taxon>
        <taxon>Agrocybe</taxon>
    </lineage>
</organism>
<evidence type="ECO:0000313" key="6">
    <source>
        <dbReference type="EMBL" id="KAF4616714.1"/>
    </source>
</evidence>
<dbReference type="InterPro" id="IPR020472">
    <property type="entry name" value="WD40_PAC1"/>
</dbReference>
<accession>A0A8H4QSU5</accession>
<feature type="repeat" description="WD" evidence="3">
    <location>
        <begin position="619"/>
        <end position="660"/>
    </location>
</feature>
<dbReference type="InterPro" id="IPR018712">
    <property type="entry name" value="Tle1-like_cat"/>
</dbReference>
<keyword evidence="7" id="KW-1185">Reference proteome</keyword>
<dbReference type="InterPro" id="IPR001680">
    <property type="entry name" value="WD40_rpt"/>
</dbReference>
<dbReference type="PRINTS" id="PR00320">
    <property type="entry name" value="GPROTEINBRPT"/>
</dbReference>
<sequence length="879" mass="99355">MEEIPRNAAGPSEGPPKKANTTQTNDPCCHGPIDTEKRRNLVISIDGTSNKFGAMNTNVIEHHSLLIKDECQIPYYNSGIGTYARPSWTSPKFIGRVLYHKIDLAIAWDFDKTVKDAYRWISENYETDDLIFMFGFSRGAFQVRVLSAMIEKVGLLHRGNELQIPFAYELYCDPATDERSETQRVTVAEQFKLTFSRENVKVHFVGVWDTVSSIGLVREAKMLPGTVNGMKHVCFFRHALALDERRVKFLPEYANGGKGPDEEATSGPIPHTKEVWFAGTHSDIGGGNTLNLSLNLTRPTLRWMVYEAGPLGLRTTFKRDLKNDEKVLVKESLTWVWWPFEYLPFRRLTYTRKENKKEIILWPFKFFPFRCLTPKREDSESEHGKDTTHSLHRGKVRKIQPGQKIHLSVVSSKDYSPKASPPPLGLGNNREFWDALKGIARNRLNKNVELYEQWFELDLLYHIHIELESLLKQPEGTLDSIVKLLRPDVGMHAFYEVVLAKLEDDDSGHDQNTRKGRLIGESLRILGSTEFKFQLRPIKEVWERIVGNPQPENQSQIDYHQLRSFLNRFSQMFQTYLEVNSCVVSVAFSPDGKWLASGLDNGRVLLWDTKSTSQTGKALGHHSKPVTSVVFSPDGKYLVSGSYDSTIRFWDIENMKQVGDPWTGHTDYINSVAFSHDVEKVTVVSGSDDNTLRLWDPQTGKEIAPLKGHTNHVLSVAFSPDSQNIVSGSYDKTVRIWDACTHEQVGDPLEGHTDWVRSVAYSPDGKQIASGSWDHTICIWDAERKVQVGEPLQGHSNTVVSVCFSPKDGKLLASASSDCTIRIWNVVTGVQIGEALSGLDSTVRSVVFLPDGNQLASASHDQIIRIWDIGSYVELFTLN</sequence>
<dbReference type="Gene3D" id="2.130.10.10">
    <property type="entry name" value="YVTN repeat-like/Quinoprotein amine dehydrogenase"/>
    <property type="match status" value="4"/>
</dbReference>
<evidence type="ECO:0000256" key="4">
    <source>
        <dbReference type="SAM" id="MobiDB-lite"/>
    </source>
</evidence>
<gene>
    <name evidence="6" type="ORF">D9613_008834</name>
</gene>
<dbReference type="SUPFAM" id="SSF50978">
    <property type="entry name" value="WD40 repeat-like"/>
    <property type="match status" value="1"/>
</dbReference>
<dbReference type="InterPro" id="IPR036322">
    <property type="entry name" value="WD40_repeat_dom_sf"/>
</dbReference>
<dbReference type="InterPro" id="IPR019775">
    <property type="entry name" value="WD40_repeat_CS"/>
</dbReference>
<reference evidence="6 7" key="1">
    <citation type="submission" date="2019-12" db="EMBL/GenBank/DDBJ databases">
        <authorList>
            <person name="Floudas D."/>
            <person name="Bentzer J."/>
            <person name="Ahren D."/>
            <person name="Johansson T."/>
            <person name="Persson P."/>
            <person name="Tunlid A."/>
        </authorList>
    </citation>
    <scope>NUCLEOTIDE SEQUENCE [LARGE SCALE GENOMIC DNA]</scope>
    <source>
        <strain evidence="6 7">CBS 102.39</strain>
    </source>
</reference>
<feature type="repeat" description="WD" evidence="3">
    <location>
        <begin position="792"/>
        <end position="834"/>
    </location>
</feature>
<feature type="repeat" description="WD" evidence="3">
    <location>
        <begin position="583"/>
        <end position="617"/>
    </location>
</feature>
<feature type="repeat" description="WD" evidence="3">
    <location>
        <begin position="662"/>
        <end position="705"/>
    </location>
</feature>
<evidence type="ECO:0000259" key="5">
    <source>
        <dbReference type="Pfam" id="PF09994"/>
    </source>
</evidence>
<comment type="caution">
    <text evidence="6">The sequence shown here is derived from an EMBL/GenBank/DDBJ whole genome shotgun (WGS) entry which is preliminary data.</text>
</comment>
<dbReference type="PANTHER" id="PTHR19848:SF8">
    <property type="entry name" value="F-BOX AND WD REPEAT DOMAIN CONTAINING 7"/>
    <property type="match status" value="1"/>
</dbReference>
<keyword evidence="1 3" id="KW-0853">WD repeat</keyword>
<dbReference type="PROSITE" id="PS00678">
    <property type="entry name" value="WD_REPEATS_1"/>
    <property type="match status" value="4"/>
</dbReference>
<dbReference type="SMART" id="SM00320">
    <property type="entry name" value="WD40"/>
    <property type="match status" value="7"/>
</dbReference>
<dbReference type="CDD" id="cd00200">
    <property type="entry name" value="WD40"/>
    <property type="match status" value="1"/>
</dbReference>
<protein>
    <recommendedName>
        <fullName evidence="5">T6SS Phospholipase effector Tle1-like catalytic domain-containing protein</fullName>
    </recommendedName>
</protein>
<dbReference type="InterPro" id="IPR015943">
    <property type="entry name" value="WD40/YVTN_repeat-like_dom_sf"/>
</dbReference>
<feature type="repeat" description="WD" evidence="3">
    <location>
        <begin position="836"/>
        <end position="877"/>
    </location>
</feature>
<dbReference type="PANTHER" id="PTHR19848">
    <property type="entry name" value="WD40 REPEAT PROTEIN"/>
    <property type="match status" value="1"/>
</dbReference>
<evidence type="ECO:0000313" key="7">
    <source>
        <dbReference type="Proteomes" id="UP000521872"/>
    </source>
</evidence>
<name>A0A8H4QSU5_9AGAR</name>
<keyword evidence="2" id="KW-0677">Repeat</keyword>
<feature type="domain" description="T6SS Phospholipase effector Tle1-like catalytic" evidence="5">
    <location>
        <begin position="39"/>
        <end position="306"/>
    </location>
</feature>
<feature type="repeat" description="WD" evidence="3">
    <location>
        <begin position="706"/>
        <end position="738"/>
    </location>
</feature>
<dbReference type="Pfam" id="PF09994">
    <property type="entry name" value="T6SS_Tle1-like_cat"/>
    <property type="match status" value="1"/>
</dbReference>
<evidence type="ECO:0000256" key="2">
    <source>
        <dbReference type="ARBA" id="ARBA00022737"/>
    </source>
</evidence>
<evidence type="ECO:0000256" key="1">
    <source>
        <dbReference type="ARBA" id="ARBA00022574"/>
    </source>
</evidence>
<feature type="repeat" description="WD" evidence="3">
    <location>
        <begin position="749"/>
        <end position="790"/>
    </location>
</feature>
<evidence type="ECO:0000256" key="3">
    <source>
        <dbReference type="PROSITE-ProRule" id="PRU00221"/>
    </source>
</evidence>
<dbReference type="Proteomes" id="UP000521872">
    <property type="component" value="Unassembled WGS sequence"/>
</dbReference>
<dbReference type="Pfam" id="PF00400">
    <property type="entry name" value="WD40"/>
    <property type="match status" value="7"/>
</dbReference>
<dbReference type="PROSITE" id="PS50294">
    <property type="entry name" value="WD_REPEATS_REGION"/>
    <property type="match status" value="7"/>
</dbReference>
<dbReference type="PROSITE" id="PS50082">
    <property type="entry name" value="WD_REPEATS_2"/>
    <property type="match status" value="7"/>
</dbReference>
<proteinExistence type="predicted"/>